<organism evidence="4 5">
    <name type="scientific">Tistrella mobilis (strain KA081020-065)</name>
    <dbReference type="NCBI Taxonomy" id="1110502"/>
    <lineage>
        <taxon>Bacteria</taxon>
        <taxon>Pseudomonadati</taxon>
        <taxon>Pseudomonadota</taxon>
        <taxon>Alphaproteobacteria</taxon>
        <taxon>Geminicoccales</taxon>
        <taxon>Geminicoccaceae</taxon>
        <taxon>Tistrella</taxon>
    </lineage>
</organism>
<dbReference type="Proteomes" id="UP000005258">
    <property type="component" value="Chromosome"/>
</dbReference>
<dbReference type="InterPro" id="IPR028344">
    <property type="entry name" value="ParE1/4"/>
</dbReference>
<dbReference type="Pfam" id="PF05016">
    <property type="entry name" value="ParE_toxin"/>
    <property type="match status" value="1"/>
</dbReference>
<dbReference type="InterPro" id="IPR051803">
    <property type="entry name" value="TA_system_RelE-like_toxin"/>
</dbReference>
<evidence type="ECO:0000313" key="5">
    <source>
        <dbReference type="Proteomes" id="UP000005258"/>
    </source>
</evidence>
<dbReference type="EMBL" id="CP003236">
    <property type="protein sequence ID" value="AFK54799.1"/>
    <property type="molecule type" value="Genomic_DNA"/>
</dbReference>
<evidence type="ECO:0000313" key="4">
    <source>
        <dbReference type="EMBL" id="AFK54799.1"/>
    </source>
</evidence>
<dbReference type="Gene3D" id="3.30.2310.20">
    <property type="entry name" value="RelE-like"/>
    <property type="match status" value="1"/>
</dbReference>
<accession>I3TPW1</accession>
<dbReference type="AlphaFoldDB" id="I3TPW1"/>
<keyword evidence="2" id="KW-1277">Toxin-antitoxin system</keyword>
<protein>
    <recommendedName>
        <fullName evidence="3">Toxin</fullName>
    </recommendedName>
</protein>
<evidence type="ECO:0000256" key="3">
    <source>
        <dbReference type="PIRNR" id="PIRNR029218"/>
    </source>
</evidence>
<dbReference type="eggNOG" id="COG3668">
    <property type="taxonomic scope" value="Bacteria"/>
</dbReference>
<reference evidence="4 5" key="1">
    <citation type="journal article" date="2012" name="J. Am. Chem. Soc.">
        <title>Bacterial biosynthesis and maturation of the didemnin anti-cancer agents.</title>
        <authorList>
            <person name="Xu Y."/>
            <person name="Kersten R.D."/>
            <person name="Nam S.J."/>
            <person name="Lu L."/>
            <person name="Al-Suwailem A.M."/>
            <person name="Zheng H."/>
            <person name="Fenical W."/>
            <person name="Dorrestein P.C."/>
            <person name="Moore B.S."/>
            <person name="Qian P.Y."/>
        </authorList>
    </citation>
    <scope>NUCLEOTIDE SEQUENCE [LARGE SCALE GENOMIC DNA]</scope>
    <source>
        <strain evidence="4 5">KA081020-065</strain>
    </source>
</reference>
<evidence type="ECO:0000256" key="2">
    <source>
        <dbReference type="ARBA" id="ARBA00022649"/>
    </source>
</evidence>
<dbReference type="InterPro" id="IPR035093">
    <property type="entry name" value="RelE/ParE_toxin_dom_sf"/>
</dbReference>
<evidence type="ECO:0000256" key="1">
    <source>
        <dbReference type="ARBA" id="ARBA00006226"/>
    </source>
</evidence>
<comment type="similarity">
    <text evidence="1 3">Belongs to the RelE toxin family.</text>
</comment>
<gene>
    <name evidence="4" type="ordered locus">TMO_2961</name>
</gene>
<dbReference type="InterPro" id="IPR007712">
    <property type="entry name" value="RelE/ParE_toxin"/>
</dbReference>
<proteinExistence type="inferred from homology"/>
<name>I3TPW1_TISMK</name>
<dbReference type="PANTHER" id="PTHR33755:SF9">
    <property type="entry name" value="TOXIN PARE1"/>
    <property type="match status" value="1"/>
</dbReference>
<keyword evidence="5" id="KW-1185">Reference proteome</keyword>
<sequence length="99" mass="11411">MGYELSRAAVEDILAAYAYGMAQFGVRQAEDYQAGLSRLLLLIGEHPEMGRVRPEFRPPVRMLGYRRHVIVYTRRPDGNVFVLRLLHGRQDIERLLADL</sequence>
<dbReference type="PIRSF" id="PIRSF029218">
    <property type="entry name" value="ParE"/>
    <property type="match status" value="1"/>
</dbReference>
<dbReference type="RefSeq" id="WP_014746476.1">
    <property type="nucleotide sequence ID" value="NC_017956.1"/>
</dbReference>
<dbReference type="STRING" id="1110502.TMO_2961"/>
<dbReference type="KEGG" id="tmo:TMO_2961"/>
<dbReference type="HOGENOM" id="CLU_147162_3_1_5"/>
<dbReference type="PANTHER" id="PTHR33755">
    <property type="entry name" value="TOXIN PARE1-RELATED"/>
    <property type="match status" value="1"/>
</dbReference>